<keyword evidence="4" id="KW-1185">Reference proteome</keyword>
<reference evidence="3 4" key="1">
    <citation type="submission" date="2018-05" db="EMBL/GenBank/DDBJ databases">
        <title>Rhodohalobacter halophilus gen. nov., sp. nov., a moderately halophilic member of the family Balneolaceae.</title>
        <authorList>
            <person name="Liu Z.-W."/>
        </authorList>
    </citation>
    <scope>NUCLEOTIDE SEQUENCE [LARGE SCALE GENOMIC DNA]</scope>
    <source>
        <strain evidence="3 4">8A47</strain>
    </source>
</reference>
<evidence type="ECO:0000256" key="1">
    <source>
        <dbReference type="ARBA" id="ARBA00022842"/>
    </source>
</evidence>
<evidence type="ECO:0000313" key="4">
    <source>
        <dbReference type="Proteomes" id="UP000245533"/>
    </source>
</evidence>
<dbReference type="Gene3D" id="3.40.50.1010">
    <property type="entry name" value="5'-nuclease"/>
    <property type="match status" value="1"/>
</dbReference>
<dbReference type="OrthoDB" id="1494007at2"/>
<organism evidence="3 4">
    <name type="scientific">Rhodohalobacter mucosus</name>
    <dbReference type="NCBI Taxonomy" id="2079485"/>
    <lineage>
        <taxon>Bacteria</taxon>
        <taxon>Pseudomonadati</taxon>
        <taxon>Balneolota</taxon>
        <taxon>Balneolia</taxon>
        <taxon>Balneolales</taxon>
        <taxon>Balneolaceae</taxon>
        <taxon>Rhodohalobacter</taxon>
    </lineage>
</organism>
<dbReference type="RefSeq" id="WP_109647479.1">
    <property type="nucleotide sequence ID" value="NZ_QGGB01000008.1"/>
</dbReference>
<gene>
    <name evidence="3" type="ORF">DDZ15_12730</name>
</gene>
<dbReference type="Pfam" id="PF01850">
    <property type="entry name" value="PIN"/>
    <property type="match status" value="1"/>
</dbReference>
<dbReference type="InterPro" id="IPR029060">
    <property type="entry name" value="PIN-like_dom_sf"/>
</dbReference>
<evidence type="ECO:0000259" key="2">
    <source>
        <dbReference type="Pfam" id="PF01850"/>
    </source>
</evidence>
<name>A0A316TQF9_9BACT</name>
<evidence type="ECO:0000313" key="3">
    <source>
        <dbReference type="EMBL" id="PWN06038.1"/>
    </source>
</evidence>
<dbReference type="PANTHER" id="PTHR35901:SF1">
    <property type="entry name" value="EXONUCLEASE VAPC9"/>
    <property type="match status" value="1"/>
</dbReference>
<sequence length="134" mass="15700">MIVVDTNVLAHFWLPSDHTEICEQLFQWDSDWVAPVLWKSEFRNVVILYMRKKLIDLPEALQISEKAENQMKEREFHVNSVQVYDLAYKSNCSSYDCEFISLAEELDIKLITMDNQILRSFPGRCAKPLDVLNS</sequence>
<dbReference type="SUPFAM" id="SSF88723">
    <property type="entry name" value="PIN domain-like"/>
    <property type="match status" value="1"/>
</dbReference>
<dbReference type="CDD" id="cd09873">
    <property type="entry name" value="PIN_Pae0151-like"/>
    <property type="match status" value="1"/>
</dbReference>
<proteinExistence type="predicted"/>
<dbReference type="AlphaFoldDB" id="A0A316TQF9"/>
<keyword evidence="1" id="KW-0460">Magnesium</keyword>
<dbReference type="InterPro" id="IPR044153">
    <property type="entry name" value="PIN_Pae0151-like"/>
</dbReference>
<dbReference type="InterPro" id="IPR002716">
    <property type="entry name" value="PIN_dom"/>
</dbReference>
<dbReference type="EMBL" id="QGGB01000008">
    <property type="protein sequence ID" value="PWN06038.1"/>
    <property type="molecule type" value="Genomic_DNA"/>
</dbReference>
<feature type="domain" description="PIN" evidence="2">
    <location>
        <begin position="2"/>
        <end position="118"/>
    </location>
</feature>
<dbReference type="PANTHER" id="PTHR35901">
    <property type="entry name" value="RIBONUCLEASE VAPC3"/>
    <property type="match status" value="1"/>
</dbReference>
<dbReference type="InterPro" id="IPR051619">
    <property type="entry name" value="TypeII_TA_RNase_PINc/VapC"/>
</dbReference>
<accession>A0A316TQF9</accession>
<comment type="caution">
    <text evidence="3">The sequence shown here is derived from an EMBL/GenBank/DDBJ whole genome shotgun (WGS) entry which is preliminary data.</text>
</comment>
<protein>
    <submittedName>
        <fullName evidence="3">VapC toxin family PIN domain ribonuclease</fullName>
    </submittedName>
</protein>
<dbReference type="Proteomes" id="UP000245533">
    <property type="component" value="Unassembled WGS sequence"/>
</dbReference>